<dbReference type="SUPFAM" id="SSF75138">
    <property type="entry name" value="HprK N-terminal domain-like"/>
    <property type="match status" value="1"/>
</dbReference>
<reference evidence="15 16" key="1">
    <citation type="submission" date="2020-02" db="EMBL/GenBank/DDBJ databases">
        <title>Comparative genomics of sulfur disproportionating microorganisms.</title>
        <authorList>
            <person name="Ward L.M."/>
            <person name="Bertran E."/>
            <person name="Johnston D.T."/>
        </authorList>
    </citation>
    <scope>NUCLEOTIDE SEQUENCE [LARGE SCALE GENOMIC DNA]</scope>
    <source>
        <strain evidence="15 16">DSM 3696</strain>
    </source>
</reference>
<dbReference type="EMBL" id="JAAGRQ010000039">
    <property type="protein sequence ID" value="NDY57190.1"/>
    <property type="molecule type" value="Genomic_DNA"/>
</dbReference>
<keyword evidence="8 12" id="KW-0963">Cytoplasm</keyword>
<dbReference type="InterPro" id="IPR042113">
    <property type="entry name" value="P_AcTrfase_dom1"/>
</dbReference>
<dbReference type="InterPro" id="IPR050500">
    <property type="entry name" value="Phos_Acetyltrans/Butyryltrans"/>
</dbReference>
<dbReference type="UniPathway" id="UPA00340">
    <property type="reaction ID" value="UER00459"/>
</dbReference>
<dbReference type="NCBIfam" id="TIGR00651">
    <property type="entry name" value="pta"/>
    <property type="match status" value="1"/>
</dbReference>
<dbReference type="SUPFAM" id="SSF52540">
    <property type="entry name" value="P-loop containing nucleoside triphosphate hydrolases"/>
    <property type="match status" value="1"/>
</dbReference>
<dbReference type="InterPro" id="IPR010766">
    <property type="entry name" value="DRTGG"/>
</dbReference>
<dbReference type="PANTHER" id="PTHR43356">
    <property type="entry name" value="PHOSPHATE ACETYLTRANSFERASE"/>
    <property type="match status" value="1"/>
</dbReference>
<dbReference type="RefSeq" id="WP_163302231.1">
    <property type="nucleotide sequence ID" value="NZ_JAAGRQ010000039.1"/>
</dbReference>
<dbReference type="InterPro" id="IPR002505">
    <property type="entry name" value="PTA_PTB"/>
</dbReference>
<evidence type="ECO:0000256" key="7">
    <source>
        <dbReference type="ARBA" id="ARBA00021528"/>
    </source>
</evidence>
<feature type="domain" description="DRTGG" evidence="14">
    <location>
        <begin position="221"/>
        <end position="333"/>
    </location>
</feature>
<comment type="function">
    <text evidence="12">Involved in acetate metabolism.</text>
</comment>
<evidence type="ECO:0000256" key="9">
    <source>
        <dbReference type="ARBA" id="ARBA00022679"/>
    </source>
</evidence>
<protein>
    <recommendedName>
        <fullName evidence="7 12">Phosphate acetyltransferase</fullName>
        <ecNumber evidence="6 12">2.3.1.8</ecNumber>
    </recommendedName>
    <alternativeName>
        <fullName evidence="11 12">Phosphotransacetylase</fullName>
    </alternativeName>
</protein>
<dbReference type="CDD" id="cd03109">
    <property type="entry name" value="DTBS"/>
    <property type="match status" value="1"/>
</dbReference>
<proteinExistence type="inferred from homology"/>
<comment type="caution">
    <text evidence="15">The sequence shown here is derived from an EMBL/GenBank/DDBJ whole genome shotgun (WGS) entry which is preliminary data.</text>
</comment>
<dbReference type="InterPro" id="IPR004614">
    <property type="entry name" value="P_AcTrfase"/>
</dbReference>
<organism evidence="15 16">
    <name type="scientific">Desulfolutivibrio sulfodismutans</name>
    <dbReference type="NCBI Taxonomy" id="63561"/>
    <lineage>
        <taxon>Bacteria</taxon>
        <taxon>Pseudomonadati</taxon>
        <taxon>Thermodesulfobacteriota</taxon>
        <taxon>Desulfovibrionia</taxon>
        <taxon>Desulfovibrionales</taxon>
        <taxon>Desulfovibrionaceae</taxon>
        <taxon>Desulfolutivibrio</taxon>
    </lineage>
</organism>
<comment type="similarity">
    <text evidence="4 12">In the N-terminal section; belongs to the CobB/CobQ family.</text>
</comment>
<dbReference type="InterPro" id="IPR016475">
    <property type="entry name" value="P-Actrans_bac"/>
</dbReference>
<dbReference type="FunFam" id="3.40.50.10750:FF:000001">
    <property type="entry name" value="Phosphate acetyltransferase"/>
    <property type="match status" value="1"/>
</dbReference>
<dbReference type="SUPFAM" id="SSF53659">
    <property type="entry name" value="Isocitrate/Isopropylmalate dehydrogenase-like"/>
    <property type="match status" value="1"/>
</dbReference>
<comment type="subcellular location">
    <subcellularLocation>
        <location evidence="1 12">Cytoplasm</location>
    </subcellularLocation>
</comment>
<evidence type="ECO:0000256" key="4">
    <source>
        <dbReference type="ARBA" id="ARBA00009786"/>
    </source>
</evidence>
<evidence type="ECO:0000256" key="1">
    <source>
        <dbReference type="ARBA" id="ARBA00004496"/>
    </source>
</evidence>
<comment type="domain">
    <text evidence="12">The N-terminal region seems to be important for proper quaternary structure. The C-terminal region contains the substrate-binding site.</text>
</comment>
<evidence type="ECO:0000313" key="16">
    <source>
        <dbReference type="Proteomes" id="UP000469724"/>
    </source>
</evidence>
<dbReference type="InterPro" id="IPR028979">
    <property type="entry name" value="Ser_kin/Pase_Hpr-like_N_sf"/>
</dbReference>
<dbReference type="InterPro" id="IPR027417">
    <property type="entry name" value="P-loop_NTPase"/>
</dbReference>
<feature type="domain" description="Phosphate acetyl/butaryl transferase" evidence="13">
    <location>
        <begin position="380"/>
        <end position="696"/>
    </location>
</feature>
<dbReference type="InterPro" id="IPR042112">
    <property type="entry name" value="P_AcTrfase_dom2"/>
</dbReference>
<dbReference type="GO" id="GO:0008959">
    <property type="term" value="F:phosphate acetyltransferase activity"/>
    <property type="evidence" value="ECO:0007669"/>
    <property type="project" value="UniProtKB-EC"/>
</dbReference>
<accession>A0A7K3NLW4</accession>
<dbReference type="Pfam" id="PF07085">
    <property type="entry name" value="DRTGG"/>
    <property type="match status" value="1"/>
</dbReference>
<comment type="pathway">
    <text evidence="2 12">Metabolic intermediate biosynthesis; acetyl-CoA biosynthesis; acetyl-CoA from acetate: step 2/2.</text>
</comment>
<dbReference type="Proteomes" id="UP000469724">
    <property type="component" value="Unassembled WGS sequence"/>
</dbReference>
<keyword evidence="10 12" id="KW-0012">Acyltransferase</keyword>
<evidence type="ECO:0000256" key="11">
    <source>
        <dbReference type="ARBA" id="ARBA00031108"/>
    </source>
</evidence>
<dbReference type="EC" id="2.3.1.8" evidence="6 12"/>
<dbReference type="GO" id="GO:0006085">
    <property type="term" value="P:acetyl-CoA biosynthetic process"/>
    <property type="evidence" value="ECO:0007669"/>
    <property type="project" value="UniProtKB-UniPathway"/>
</dbReference>
<comment type="similarity">
    <text evidence="3 12">In the C-terminal section; belongs to the phosphate acetyltransferase and butyryltransferase family.</text>
</comment>
<dbReference type="AlphaFoldDB" id="A0A7K3NLW4"/>
<gene>
    <name evidence="15" type="primary">pta</name>
    <name evidence="15" type="ORF">G3N56_10610</name>
</gene>
<dbReference type="NCBIfam" id="NF007233">
    <property type="entry name" value="PRK09653.1"/>
    <property type="match status" value="1"/>
</dbReference>
<dbReference type="GO" id="GO:0005737">
    <property type="term" value="C:cytoplasm"/>
    <property type="evidence" value="ECO:0007669"/>
    <property type="project" value="UniProtKB-SubCell"/>
</dbReference>
<evidence type="ECO:0000256" key="3">
    <source>
        <dbReference type="ARBA" id="ARBA00008756"/>
    </source>
</evidence>
<evidence type="ECO:0000256" key="6">
    <source>
        <dbReference type="ARBA" id="ARBA00012707"/>
    </source>
</evidence>
<sequence length="714" mass="74063">MTKTLYVLSAEPQCGKTLICLGLVSALTSRTAKVAFLRPAAEPAADGPDPDIRLILEQFGLDQAPDSAFAISAEQAARLVASGSRDELFETVAAAHAALAAGHEVVVCESGSASPGGEGLTFELDLELAKALGAMVVAVVSGRGKTAAQTADAARMAASTILRQGLALAAVAVNRVEAELSAQAAGLLAGCLAGLPGLPDPLPPVWTIPEDERLSRPSMAEVARRLEAEILWGGDRLDVQVGETVVAAMSVGNFLNYVRPGCLVVTPGDRADIILAVLAARASGAFPHPAGLALTGGLDVAPSIVRLLSGWSDIPLPVIRTGMPTSPTLHRLEGLVSRLDPGQQGRVQAALGHFEAHADAGGLAQRMAAATEEAMPGLVFEQSVIARAKSLGKTIVFPEGGEDRVLMAADQVMSRGIARVVILGDVEDMTRRAAVMGLDLTQATLFDPAAHPDREAFAATLFELRKGKGLTLEAARELLLDKTYFGTMLVYKGVADGMVSGATTTTADTIRPALQFIRTRPGFSMVSSVFFMCLADRVLVYGDCAVNPDPTAEELAEIAAASADTAARFGIPPRVAMLSYSTGASGKGPDVEKVRQAVALARARLPDIPVEGPIQYDAAVDPVTAAEKMPGSLVAGRATVFIFPDLDTGNVTYKAVQRATGAAAMGPVLQGLKKPVNDLSRGCTVRDIVYTAAVTAIQAGEAEDAPSQTAKEAS</sequence>
<evidence type="ECO:0000256" key="12">
    <source>
        <dbReference type="PIRNR" id="PIRNR006107"/>
    </source>
</evidence>
<dbReference type="Pfam" id="PF01515">
    <property type="entry name" value="PTA_PTB"/>
    <property type="match status" value="1"/>
</dbReference>
<evidence type="ECO:0000256" key="10">
    <source>
        <dbReference type="ARBA" id="ARBA00023315"/>
    </source>
</evidence>
<name>A0A7K3NLW4_9BACT</name>
<evidence type="ECO:0000313" key="15">
    <source>
        <dbReference type="EMBL" id="NDY57190.1"/>
    </source>
</evidence>
<evidence type="ECO:0000259" key="14">
    <source>
        <dbReference type="Pfam" id="PF07085"/>
    </source>
</evidence>
<keyword evidence="9 12" id="KW-0808">Transferase</keyword>
<dbReference type="NCBIfam" id="NF004167">
    <property type="entry name" value="PRK05632.1"/>
    <property type="match status" value="1"/>
</dbReference>
<evidence type="ECO:0000256" key="8">
    <source>
        <dbReference type="ARBA" id="ARBA00022490"/>
    </source>
</evidence>
<dbReference type="Gene3D" id="3.40.50.10750">
    <property type="entry name" value="Isocitrate/Isopropylmalate dehydrogenase-like"/>
    <property type="match status" value="1"/>
</dbReference>
<dbReference type="Gene3D" id="3.40.50.300">
    <property type="entry name" value="P-loop containing nucleotide triphosphate hydrolases"/>
    <property type="match status" value="1"/>
</dbReference>
<comment type="subunit">
    <text evidence="5">Homohexamer.</text>
</comment>
<evidence type="ECO:0000256" key="2">
    <source>
        <dbReference type="ARBA" id="ARBA00004989"/>
    </source>
</evidence>
<comment type="catalytic activity">
    <reaction evidence="12">
        <text>acetyl-CoA + phosphate = acetyl phosphate + CoA</text>
        <dbReference type="Rhea" id="RHEA:19521"/>
        <dbReference type="ChEBI" id="CHEBI:22191"/>
        <dbReference type="ChEBI" id="CHEBI:43474"/>
        <dbReference type="ChEBI" id="CHEBI:57287"/>
        <dbReference type="ChEBI" id="CHEBI:57288"/>
        <dbReference type="EC" id="2.3.1.8"/>
    </reaction>
</comment>
<evidence type="ECO:0000259" key="13">
    <source>
        <dbReference type="Pfam" id="PF01515"/>
    </source>
</evidence>
<evidence type="ECO:0000256" key="5">
    <source>
        <dbReference type="ARBA" id="ARBA00011643"/>
    </source>
</evidence>
<dbReference type="Gene3D" id="3.40.1390.20">
    <property type="entry name" value="HprK N-terminal domain-like"/>
    <property type="match status" value="1"/>
</dbReference>
<dbReference type="PIRSF" id="PIRSF006107">
    <property type="entry name" value="PhpActrans_proteobac"/>
    <property type="match status" value="1"/>
</dbReference>
<keyword evidence="16" id="KW-1185">Reference proteome</keyword>
<dbReference type="Pfam" id="PF13500">
    <property type="entry name" value="AAA_26"/>
    <property type="match status" value="1"/>
</dbReference>
<dbReference type="PANTHER" id="PTHR43356:SF3">
    <property type="entry name" value="PHOSPHATE ACETYLTRANSFERASE"/>
    <property type="match status" value="1"/>
</dbReference>
<dbReference type="Gene3D" id="3.40.50.10950">
    <property type="match status" value="1"/>
</dbReference>